<dbReference type="SUPFAM" id="SSF53720">
    <property type="entry name" value="ALDH-like"/>
    <property type="match status" value="1"/>
</dbReference>
<sequence>MTTNSQQARNLIGGEERPGIDGGEFQSVDPATGEVLGSLVASTERDVDLAVAAARAAVDRDSDWQVPRNRVIVLNRMATLIRERAEGLAVLESRDTGKPLLQAQADVAGAARYFEFYAGFADKLDGRSIPVGPDFVDFTVREPYGVVAVITAWNYPIQIAARTVAPALAAGNAVVVKPAPEAPLSTLEIGRIAHEAGVPAGYLNVITGGGPEVGMPLAIHPDVDLVAFTGSRDVGKLLGSAAARLIRPFSLELGGKSPNVLFEDADLEKAIPAVVNAIVQNAGQNCAAGSRLLVHRSIHDQVVAAVGERMGSLRCGHGIGNPDLGPLITQRQHAKVAGMVQEAVAAGARIVVGGASPEGEEFSGGHFYLPTLLSGVDSKMAIAREEVFGPVLVAIPFDSDQDAVQIANDTTYGLTSAVWTADVARGHRIARRIRSGQVYINTYGVGGGGSAELPFGGYRQSGHGRTKGLEGLLEFTQIKNVCVAL</sequence>
<feature type="region of interest" description="Disordered" evidence="4">
    <location>
        <begin position="1"/>
        <end position="22"/>
    </location>
</feature>
<evidence type="ECO:0000313" key="6">
    <source>
        <dbReference type="EMBL" id="QXJ21093.1"/>
    </source>
</evidence>
<dbReference type="InterPro" id="IPR016163">
    <property type="entry name" value="Ald_DH_C"/>
</dbReference>
<dbReference type="InterPro" id="IPR015590">
    <property type="entry name" value="Aldehyde_DH_dom"/>
</dbReference>
<dbReference type="InterPro" id="IPR016162">
    <property type="entry name" value="Ald_DH_N"/>
</dbReference>
<organism evidence="6 7">
    <name type="scientific">Actinomadura graeca</name>
    <dbReference type="NCBI Taxonomy" id="2750812"/>
    <lineage>
        <taxon>Bacteria</taxon>
        <taxon>Bacillati</taxon>
        <taxon>Actinomycetota</taxon>
        <taxon>Actinomycetes</taxon>
        <taxon>Streptosporangiales</taxon>
        <taxon>Thermomonosporaceae</taxon>
        <taxon>Actinomadura</taxon>
    </lineage>
</organism>
<dbReference type="InterPro" id="IPR029510">
    <property type="entry name" value="Ald_DH_CS_GLU"/>
</dbReference>
<dbReference type="PROSITE" id="PS00070">
    <property type="entry name" value="ALDEHYDE_DEHYDR_CYS"/>
    <property type="match status" value="1"/>
</dbReference>
<dbReference type="EMBL" id="CP059572">
    <property type="protein sequence ID" value="QXJ21093.1"/>
    <property type="molecule type" value="Genomic_DNA"/>
</dbReference>
<evidence type="ECO:0000256" key="2">
    <source>
        <dbReference type="PROSITE-ProRule" id="PRU10007"/>
    </source>
</evidence>
<evidence type="ECO:0000256" key="4">
    <source>
        <dbReference type="SAM" id="MobiDB-lite"/>
    </source>
</evidence>
<dbReference type="Gene3D" id="3.40.309.10">
    <property type="entry name" value="Aldehyde Dehydrogenase, Chain A, domain 2"/>
    <property type="match status" value="1"/>
</dbReference>
<dbReference type="PANTHER" id="PTHR11699">
    <property type="entry name" value="ALDEHYDE DEHYDROGENASE-RELATED"/>
    <property type="match status" value="1"/>
</dbReference>
<reference evidence="6" key="1">
    <citation type="submission" date="2020-07" db="EMBL/GenBank/DDBJ databases">
        <authorList>
            <person name="Tarantini F.S."/>
            <person name="Hong K.W."/>
            <person name="Chan K.G."/>
        </authorList>
    </citation>
    <scope>NUCLEOTIDE SEQUENCE</scope>
    <source>
        <strain evidence="6">32-07</strain>
    </source>
</reference>
<feature type="active site" evidence="2">
    <location>
        <position position="252"/>
    </location>
</feature>
<evidence type="ECO:0000259" key="5">
    <source>
        <dbReference type="Pfam" id="PF00171"/>
    </source>
</evidence>
<keyword evidence="7" id="KW-1185">Reference proteome</keyword>
<feature type="domain" description="Aldehyde dehydrogenase" evidence="5">
    <location>
        <begin position="23"/>
        <end position="481"/>
    </location>
</feature>
<dbReference type="RefSeq" id="WP_231334223.1">
    <property type="nucleotide sequence ID" value="NZ_CP059572.1"/>
</dbReference>
<evidence type="ECO:0000256" key="1">
    <source>
        <dbReference type="ARBA" id="ARBA00023002"/>
    </source>
</evidence>
<comment type="similarity">
    <text evidence="3">Belongs to the aldehyde dehydrogenase family.</text>
</comment>
<gene>
    <name evidence="6" type="ORF">AGRA3207_001914</name>
</gene>
<evidence type="ECO:0000313" key="7">
    <source>
        <dbReference type="Proteomes" id="UP001049518"/>
    </source>
</evidence>
<dbReference type="PROSITE" id="PS00687">
    <property type="entry name" value="ALDEHYDE_DEHYDR_GLU"/>
    <property type="match status" value="1"/>
</dbReference>
<accession>A0ABX8QR24</accession>
<protein>
    <submittedName>
        <fullName evidence="6">Aldehyde dehydrogenase family protein</fullName>
    </submittedName>
</protein>
<name>A0ABX8QR24_9ACTN</name>
<dbReference type="Proteomes" id="UP001049518">
    <property type="component" value="Chromosome"/>
</dbReference>
<evidence type="ECO:0000256" key="3">
    <source>
        <dbReference type="RuleBase" id="RU003345"/>
    </source>
</evidence>
<dbReference type="Pfam" id="PF00171">
    <property type="entry name" value="Aldedh"/>
    <property type="match status" value="1"/>
</dbReference>
<dbReference type="InterPro" id="IPR016160">
    <property type="entry name" value="Ald_DH_CS_CYS"/>
</dbReference>
<dbReference type="InterPro" id="IPR016161">
    <property type="entry name" value="Ald_DH/histidinol_DH"/>
</dbReference>
<proteinExistence type="inferred from homology"/>
<keyword evidence="1 3" id="KW-0560">Oxidoreductase</keyword>
<dbReference type="Gene3D" id="3.40.605.10">
    <property type="entry name" value="Aldehyde Dehydrogenase, Chain A, domain 1"/>
    <property type="match status" value="1"/>
</dbReference>